<organism evidence="2">
    <name type="scientific">Eothenomys eva jeilongvirus</name>
    <dbReference type="NCBI Taxonomy" id="3028505"/>
    <lineage>
        <taxon>Viruses</taxon>
        <taxon>Riboviria</taxon>
        <taxon>Orthornavirae</taxon>
        <taxon>Negarnaviricota</taxon>
        <taxon>Haploviricotina</taxon>
        <taxon>Monjiviricetes</taxon>
        <taxon>Mononegavirales</taxon>
        <taxon>Paramyxoviridae</taxon>
        <taxon>Orthoparamyxovirinae</taxon>
        <taxon>Jeilongvirus</taxon>
        <taxon>Jeilongvirus sichuanense</taxon>
    </lineage>
</organism>
<feature type="transmembrane region" description="Helical" evidence="1">
    <location>
        <begin position="36"/>
        <end position="58"/>
    </location>
</feature>
<keyword evidence="1" id="KW-0812">Transmembrane</keyword>
<sequence length="107" mass="12566">MHIFEFILLYHFSKSYLITGLVSLFVIYIMERDAAIVIFIFGFLLIFWLIITVAWLVYITSKLYALRAEMFKKFGDILNELVCNSNPDILINEIPELIPPPYRQTTV</sequence>
<keyword evidence="1" id="KW-0472">Membrane</keyword>
<protein>
    <submittedName>
        <fullName evidence="2">Small hydrophobic protein</fullName>
    </submittedName>
</protein>
<evidence type="ECO:0000256" key="1">
    <source>
        <dbReference type="SAM" id="Phobius"/>
    </source>
</evidence>
<dbReference type="EMBL" id="OQ236151">
    <property type="protein sequence ID" value="WEU70871.1"/>
    <property type="molecule type" value="Viral_cRNA"/>
</dbReference>
<feature type="transmembrane region" description="Helical" evidence="1">
    <location>
        <begin position="7"/>
        <end position="30"/>
    </location>
</feature>
<keyword evidence="1" id="KW-1133">Transmembrane helix</keyword>
<proteinExistence type="predicted"/>
<reference evidence="2" key="1">
    <citation type="journal article" date="2023" name="Nat. Commun.">
        <title>Virus diversity, wildlife-domestic animal circulation and potential zoonotic viruses of small mammals, pangolins and zoo animals.</title>
        <authorList>
            <person name="Cui X."/>
            <person name="Fan K."/>
            <person name="Liang X."/>
            <person name="Gong W."/>
            <person name="Chen W."/>
            <person name="He B."/>
            <person name="Chen X."/>
            <person name="Wang H."/>
            <person name="Wang X."/>
            <person name="Zhang P."/>
            <person name="Lu X."/>
            <person name="Chen R."/>
            <person name="Lin K."/>
            <person name="Liu J."/>
            <person name="Zhai J."/>
            <person name="Liu D.X."/>
            <person name="Shan F."/>
            <person name="Li Y."/>
            <person name="Chen R.A."/>
            <person name="Meng H."/>
            <person name="Li X."/>
            <person name="Mi S."/>
            <person name="Jiang J."/>
            <person name="Zhou N."/>
            <person name="Chen Z."/>
            <person name="Zou J.-J."/>
            <person name="Ge D."/>
            <person name="Yang Q."/>
            <person name="He K."/>
            <person name="Chen T."/>
            <person name="Wu Y.-J."/>
            <person name="Lu H."/>
            <person name="Irwin D.M."/>
            <person name="Shen X."/>
            <person name="Hu Y."/>
            <person name="Lu X."/>
            <person name="Ding C."/>
            <person name="Guan Y."/>
            <person name="Tu C."/>
            <person name="Shen Y."/>
        </authorList>
    </citation>
    <scope>NUCLEOTIDE SEQUENCE</scope>
    <source>
        <strain evidence="2">PMV/SC/C3-15.4a/2021</strain>
    </source>
</reference>
<accession>A0AAT9TSF9</accession>
<name>A0AAT9TSF9_9MONO</name>
<evidence type="ECO:0000313" key="2">
    <source>
        <dbReference type="EMBL" id="WEU70871.1"/>
    </source>
</evidence>